<dbReference type="Gene3D" id="3.30.870.10">
    <property type="entry name" value="Endonuclease Chain A"/>
    <property type="match status" value="2"/>
</dbReference>
<feature type="domain" description="PLD phosphodiesterase" evidence="2">
    <location>
        <begin position="409"/>
        <end position="436"/>
    </location>
</feature>
<proteinExistence type="predicted"/>
<dbReference type="CDD" id="cd09111">
    <property type="entry name" value="PLDc_ymdC_like_1"/>
    <property type="match status" value="1"/>
</dbReference>
<name>A0A160MZP8_9GAMM</name>
<reference evidence="3 4" key="1">
    <citation type="submission" date="2016-02" db="EMBL/GenBank/DDBJ databases">
        <title>Complete genome sequencing and analysis of ATSB10, Dyella thiooxydans isolated from rhizosphere soil of sunflower (Helianthus annuus L.).</title>
        <authorList>
            <person name="Lee Y."/>
            <person name="Hwangbo K."/>
            <person name="Chung H."/>
            <person name="Yoo J."/>
            <person name="Kim K.Y."/>
            <person name="Sa T.M."/>
            <person name="Um Y."/>
            <person name="Madhaiyan M."/>
        </authorList>
    </citation>
    <scope>NUCLEOTIDE SEQUENCE [LARGE SCALE GENOMIC DNA]</scope>
    <source>
        <strain evidence="3 4">ATSB10</strain>
    </source>
</reference>
<dbReference type="AlphaFoldDB" id="A0A160MZP8"/>
<dbReference type="Proteomes" id="UP000077255">
    <property type="component" value="Chromosome"/>
</dbReference>
<sequence length="524" mass="57336">MRRNLPKLAIILLAALALDGCATLRKDFAKHPSTALPPQHDTPSTRYVHREVSRHGDLSGFRLLTFSTNALMSRVVLADHAKHTLDLQYYIFADDDTGRLVAQRLLAAADRGVRVRLLLDDINVGDEIDMLDALDAHPNIEVRLFNPFGTQARSGLAKAAQFVLDGSRLNHRMHNKSFIVDNSVAVIGGRNIGDDYFDAGQNTHFRDLDLIAIGPVVRQASQAFDTYWNCDAAYPVKAYSGKHAGPADLARLREQLAQHARKFAQSDYAQATLDQLPHGPSGDRPGKWFWGHAVLVADQPAKIDADGDDPQLRIGPDIKAMMDGAKHDVRLISPYFIPGDDGTAFLTGIAARGVRVQVLTNSLASTDEPAVHAGYSRYRLPLLRGGVELYELRPQPGAKQPATDAGKSSGVSLHAKAIVVDSHETFIGSMNMDERSKLLNTEMGIIVDNAPLAKAVEQFFDSATAPTRAWRVMLDPTKPRQHAPLVWRGMDDGKMVTLTSDPDATAGRKVEVGLIKLLPVENLL</sequence>
<evidence type="ECO:0000256" key="1">
    <source>
        <dbReference type="SAM" id="SignalP"/>
    </source>
</evidence>
<dbReference type="PANTHER" id="PTHR21248:SF12">
    <property type="entry name" value="CARDIOLIPIN SYNTHASE C"/>
    <property type="match status" value="1"/>
</dbReference>
<dbReference type="SMART" id="SM00155">
    <property type="entry name" value="PLDc"/>
    <property type="match status" value="2"/>
</dbReference>
<accession>A0A160MZP8</accession>
<feature type="signal peptide" evidence="1">
    <location>
        <begin position="1"/>
        <end position="22"/>
    </location>
</feature>
<dbReference type="PANTHER" id="PTHR21248">
    <property type="entry name" value="CARDIOLIPIN SYNTHASE"/>
    <property type="match status" value="1"/>
</dbReference>
<feature type="domain" description="PLD phosphodiesterase" evidence="2">
    <location>
        <begin position="169"/>
        <end position="196"/>
    </location>
</feature>
<keyword evidence="4" id="KW-1185">Reference proteome</keyword>
<dbReference type="OrthoDB" id="9814092at2"/>
<dbReference type="SUPFAM" id="SSF56024">
    <property type="entry name" value="Phospholipase D/nuclease"/>
    <property type="match status" value="2"/>
</dbReference>
<gene>
    <name evidence="3" type="ORF">ATSB10_13920</name>
</gene>
<dbReference type="InterPro" id="IPR001736">
    <property type="entry name" value="PLipase_D/transphosphatidylase"/>
</dbReference>
<dbReference type="GO" id="GO:0030572">
    <property type="term" value="F:phosphatidyltransferase activity"/>
    <property type="evidence" value="ECO:0007669"/>
    <property type="project" value="UniProtKB-ARBA"/>
</dbReference>
<dbReference type="InterPro" id="IPR025202">
    <property type="entry name" value="PLD-like_dom"/>
</dbReference>
<dbReference type="GO" id="GO:0032049">
    <property type="term" value="P:cardiolipin biosynthetic process"/>
    <property type="evidence" value="ECO:0007669"/>
    <property type="project" value="UniProtKB-ARBA"/>
</dbReference>
<dbReference type="EMBL" id="CP014841">
    <property type="protein sequence ID" value="AND68846.1"/>
    <property type="molecule type" value="Genomic_DNA"/>
</dbReference>
<dbReference type="STRING" id="445710.ATSB10_13920"/>
<protein>
    <recommendedName>
        <fullName evidence="2">PLD phosphodiesterase domain-containing protein</fullName>
    </recommendedName>
</protein>
<evidence type="ECO:0000313" key="4">
    <source>
        <dbReference type="Proteomes" id="UP000077255"/>
    </source>
</evidence>
<dbReference type="Pfam" id="PF13091">
    <property type="entry name" value="PLDc_2"/>
    <property type="match status" value="2"/>
</dbReference>
<dbReference type="PROSITE" id="PS50035">
    <property type="entry name" value="PLD"/>
    <property type="match status" value="2"/>
</dbReference>
<dbReference type="PATRIC" id="fig|445710.3.peg.1388"/>
<feature type="chain" id="PRO_5007817567" description="PLD phosphodiesterase domain-containing protein" evidence="1">
    <location>
        <begin position="23"/>
        <end position="524"/>
    </location>
</feature>
<keyword evidence="1" id="KW-0732">Signal</keyword>
<dbReference type="CDD" id="cd09113">
    <property type="entry name" value="PLDc_ymdC_like_2"/>
    <property type="match status" value="1"/>
</dbReference>
<evidence type="ECO:0000259" key="2">
    <source>
        <dbReference type="PROSITE" id="PS50035"/>
    </source>
</evidence>
<organism evidence="3 4">
    <name type="scientific">Dyella thiooxydans</name>
    <dbReference type="NCBI Taxonomy" id="445710"/>
    <lineage>
        <taxon>Bacteria</taxon>
        <taxon>Pseudomonadati</taxon>
        <taxon>Pseudomonadota</taxon>
        <taxon>Gammaproteobacteria</taxon>
        <taxon>Lysobacterales</taxon>
        <taxon>Rhodanobacteraceae</taxon>
        <taxon>Dyella</taxon>
    </lineage>
</organism>
<dbReference type="KEGG" id="dtx:ATSB10_13920"/>
<dbReference type="RefSeq" id="WP_063671519.1">
    <property type="nucleotide sequence ID" value="NZ_CP014841.1"/>
</dbReference>
<evidence type="ECO:0000313" key="3">
    <source>
        <dbReference type="EMBL" id="AND68846.1"/>
    </source>
</evidence>